<accession>A0ABP0WAY5</accession>
<keyword evidence="2" id="KW-0067">ATP-binding</keyword>
<reference evidence="3" key="1">
    <citation type="submission" date="2024-02" db="EMBL/GenBank/DDBJ databases">
        <authorList>
            <consortium name="ELIXIR-Norway"/>
            <consortium name="Elixir Norway"/>
        </authorList>
    </citation>
    <scope>NUCLEOTIDE SEQUENCE</scope>
</reference>
<dbReference type="Pfam" id="PF00012">
    <property type="entry name" value="HSP70"/>
    <property type="match status" value="1"/>
</dbReference>
<protein>
    <submittedName>
        <fullName evidence="3">Uncharacterized protein</fullName>
    </submittedName>
</protein>
<evidence type="ECO:0000313" key="3">
    <source>
        <dbReference type="EMBL" id="CAK9262530.1"/>
    </source>
</evidence>
<evidence type="ECO:0000256" key="1">
    <source>
        <dbReference type="ARBA" id="ARBA00022741"/>
    </source>
</evidence>
<keyword evidence="1" id="KW-0547">Nucleotide-binding</keyword>
<evidence type="ECO:0000313" key="4">
    <source>
        <dbReference type="Proteomes" id="UP001497444"/>
    </source>
</evidence>
<keyword evidence="4" id="KW-1185">Reference proteome</keyword>
<dbReference type="CDD" id="cd10229">
    <property type="entry name" value="ASKHA_NBD_HSP70_HSPA12"/>
    <property type="match status" value="1"/>
</dbReference>
<evidence type="ECO:0000256" key="2">
    <source>
        <dbReference type="ARBA" id="ARBA00022840"/>
    </source>
</evidence>
<dbReference type="EMBL" id="OZ020110">
    <property type="protein sequence ID" value="CAK9262530.1"/>
    <property type="molecule type" value="Genomic_DNA"/>
</dbReference>
<dbReference type="Gene3D" id="3.30.420.40">
    <property type="match status" value="1"/>
</dbReference>
<dbReference type="InterPro" id="IPR043129">
    <property type="entry name" value="ATPase_NBD"/>
</dbReference>
<dbReference type="SUPFAM" id="SSF53067">
    <property type="entry name" value="Actin-like ATPase domain"/>
    <property type="match status" value="2"/>
</dbReference>
<name>A0ABP0WAY5_9BRYO</name>
<dbReference type="PANTHER" id="PTHR14187">
    <property type="entry name" value="ALPHA KINASE/ELONGATION FACTOR 2 KINASE"/>
    <property type="match status" value="1"/>
</dbReference>
<proteinExistence type="predicted"/>
<dbReference type="Proteomes" id="UP001497444">
    <property type="component" value="Chromosome 15"/>
</dbReference>
<organism evidence="3 4">
    <name type="scientific">Sphagnum jensenii</name>
    <dbReference type="NCBI Taxonomy" id="128206"/>
    <lineage>
        <taxon>Eukaryota</taxon>
        <taxon>Viridiplantae</taxon>
        <taxon>Streptophyta</taxon>
        <taxon>Embryophyta</taxon>
        <taxon>Bryophyta</taxon>
        <taxon>Sphagnophytina</taxon>
        <taxon>Sphagnopsida</taxon>
        <taxon>Sphagnales</taxon>
        <taxon>Sphagnaceae</taxon>
        <taxon>Sphagnum</taxon>
    </lineage>
</organism>
<gene>
    <name evidence="3" type="ORF">CSSPJE1EN1_LOCUS8008</name>
</gene>
<dbReference type="PANTHER" id="PTHR14187:SF5">
    <property type="entry name" value="HEAT SHOCK 70 KDA PROTEIN 12A"/>
    <property type="match status" value="1"/>
</dbReference>
<dbReference type="InterPro" id="IPR013126">
    <property type="entry name" value="Hsp_70_fam"/>
</dbReference>
<sequence length="618" mass="68138">MDGGKNGTEARVIVGLDFGTTYSGYAFAHKSEPKDIFTFYDWAGAPKPYCKTITGIYYKQMANGELRFRSWGYPARTEFQRDCTAVRKMRGRVGDHVPVLSAVDLPVHSTVDLPVLSPIDMPVVGSYLTRFKLHLADHNSDDTAGGKAVSSACDLPSGLSLNRVISDYLRELGRLIIQQLQASYGKQLTMESVQWCVTVPSIWSDSAKQQMRACMVDAGLVVGRPDAKKASPHPLVMVLEPEAASCHCHRNLKQLRLQRGDKLLVADIGGGTADIVVQEWVGDDDNFKVKEVTRSTGGLCGGTYVDKQFIATLCQKIGCLSDYFEQFPGYMSQLLKTWEELKCSFGDPLSAGEDVDIQLHQALASAWEDYEERLGLPPRDAYDEIQLTYQDMQRIFDPVVHKNLELIAAQLSQTTGIKAMLVVGGFAGSPYLMARIRDRFQDEVLEIVSPPSPGSAVCQGAVALALNPGGIVSRIARKTYGVEILPDFEEGDDPANICYDGGVKRCKNRFYSFVQKGTPVEVDQCITKQFYGTDVKNKAMTILLFSSDEISPRYTTGKSCVKEGELVIDTSNSAKLKTKAEVTVSMYFGRSCIEVQAVAVNFKDKAGVHQMQLPVKWV</sequence>